<dbReference type="SUPFAM" id="SSF48452">
    <property type="entry name" value="TPR-like"/>
    <property type="match status" value="1"/>
</dbReference>
<accession>A0A9D7SJC7</accession>
<evidence type="ECO:0000313" key="6">
    <source>
        <dbReference type="EMBL" id="MBK9797745.1"/>
    </source>
</evidence>
<dbReference type="InterPro" id="IPR000801">
    <property type="entry name" value="Esterase-like"/>
</dbReference>
<reference evidence="6" key="1">
    <citation type="submission" date="2020-10" db="EMBL/GenBank/DDBJ databases">
        <title>Connecting structure to function with the recovery of over 1000 high-quality activated sludge metagenome-assembled genomes encoding full-length rRNA genes using long-read sequencing.</title>
        <authorList>
            <person name="Singleton C.M."/>
            <person name="Petriglieri F."/>
            <person name="Kristensen J.M."/>
            <person name="Kirkegaard R.H."/>
            <person name="Michaelsen T.Y."/>
            <person name="Andersen M.H."/>
            <person name="Karst S.M."/>
            <person name="Dueholm M.S."/>
            <person name="Nielsen P.H."/>
            <person name="Albertsen M."/>
        </authorList>
    </citation>
    <scope>NUCLEOTIDE SEQUENCE</scope>
    <source>
        <strain evidence="6">Skiv_18-Q3-R9-52_MAXAC.067</strain>
    </source>
</reference>
<feature type="chain" id="PRO_5039303132" evidence="5">
    <location>
        <begin position="21"/>
        <end position="396"/>
    </location>
</feature>
<evidence type="ECO:0000256" key="5">
    <source>
        <dbReference type="SAM" id="SignalP"/>
    </source>
</evidence>
<evidence type="ECO:0000256" key="1">
    <source>
        <dbReference type="ARBA" id="ARBA00005622"/>
    </source>
</evidence>
<dbReference type="Pfam" id="PF00756">
    <property type="entry name" value="Esterase"/>
    <property type="match status" value="1"/>
</dbReference>
<dbReference type="PANTHER" id="PTHR40841:SF2">
    <property type="entry name" value="SIDEROPHORE-DEGRADING ESTERASE (EUROFUNG)"/>
    <property type="match status" value="1"/>
</dbReference>
<dbReference type="SUPFAM" id="SSF53474">
    <property type="entry name" value="alpha/beta-Hydrolases"/>
    <property type="match status" value="1"/>
</dbReference>
<evidence type="ECO:0000313" key="7">
    <source>
        <dbReference type="Proteomes" id="UP000886657"/>
    </source>
</evidence>
<evidence type="ECO:0000256" key="3">
    <source>
        <dbReference type="PROSITE-ProRule" id="PRU00339"/>
    </source>
</evidence>
<dbReference type="SMART" id="SM00028">
    <property type="entry name" value="TPR"/>
    <property type="match status" value="2"/>
</dbReference>
<feature type="signal peptide" evidence="5">
    <location>
        <begin position="1"/>
        <end position="20"/>
    </location>
</feature>
<proteinExistence type="inferred from homology"/>
<dbReference type="AlphaFoldDB" id="A0A9D7SJC7"/>
<dbReference type="Proteomes" id="UP000886657">
    <property type="component" value="Unassembled WGS sequence"/>
</dbReference>
<keyword evidence="2" id="KW-0378">Hydrolase</keyword>
<dbReference type="PANTHER" id="PTHR40841">
    <property type="entry name" value="SIDEROPHORE TRIACETYLFUSARININE C ESTERASE"/>
    <property type="match status" value="1"/>
</dbReference>
<evidence type="ECO:0000256" key="4">
    <source>
        <dbReference type="SAM" id="MobiDB-lite"/>
    </source>
</evidence>
<keyword evidence="5" id="KW-0732">Signal</keyword>
<dbReference type="InterPro" id="IPR019734">
    <property type="entry name" value="TPR_rpt"/>
</dbReference>
<dbReference type="GO" id="GO:0016788">
    <property type="term" value="F:hydrolase activity, acting on ester bonds"/>
    <property type="evidence" value="ECO:0007669"/>
    <property type="project" value="TreeGrafter"/>
</dbReference>
<gene>
    <name evidence="6" type="ORF">IPP58_14895</name>
</gene>
<protein>
    <submittedName>
        <fullName evidence="6">Prolyl oligopeptidase family serine peptidase</fullName>
    </submittedName>
</protein>
<feature type="region of interest" description="Disordered" evidence="4">
    <location>
        <begin position="102"/>
        <end position="123"/>
    </location>
</feature>
<comment type="similarity">
    <text evidence="1">Belongs to the esterase D family.</text>
</comment>
<name>A0A9D7SJC7_9BACT</name>
<dbReference type="InterPro" id="IPR011990">
    <property type="entry name" value="TPR-like_helical_dom_sf"/>
</dbReference>
<dbReference type="Gene3D" id="3.40.50.1820">
    <property type="entry name" value="alpha/beta hydrolase"/>
    <property type="match status" value="1"/>
</dbReference>
<comment type="caution">
    <text evidence="6">The sequence shown here is derived from an EMBL/GenBank/DDBJ whole genome shotgun (WGS) entry which is preliminary data.</text>
</comment>
<dbReference type="InterPro" id="IPR029058">
    <property type="entry name" value="AB_hydrolase_fold"/>
</dbReference>
<dbReference type="EMBL" id="JADKIO010000011">
    <property type="protein sequence ID" value="MBK9797745.1"/>
    <property type="molecule type" value="Genomic_DNA"/>
</dbReference>
<dbReference type="PROSITE" id="PS50005">
    <property type="entry name" value="TPR"/>
    <property type="match status" value="1"/>
</dbReference>
<evidence type="ECO:0000256" key="2">
    <source>
        <dbReference type="ARBA" id="ARBA00022801"/>
    </source>
</evidence>
<dbReference type="InterPro" id="IPR052558">
    <property type="entry name" value="Siderophore_Hydrolase_D"/>
</dbReference>
<feature type="repeat" description="TPR" evidence="3">
    <location>
        <begin position="343"/>
        <end position="376"/>
    </location>
</feature>
<sequence>MRLLRTLALAALAFLSSATAGTPIAIGEALKLPSSILGEERRILVSTPADYGRNQARYPVLYLTDGDAHLTHTRGTVDFLARNGLMPNLIIVAIPNTNRTRDLTPTRALRPRPDGSRQEVPNSGGAGKFLDFFEKELFPFVEANYRTSPYRIFAGHSLGGMLALHILLERPELFNAYVSVSPSLDWDDKLILRRAHEALKPHKEFQKTLFVTMGDEETGEPRPNSFDRLQSLLKSVKAKGFSWEAKLMPDEDHGSVVLRSHYWGLRKVFEGWRLPLDRQTRTFKGDLADIQSHYAGLTARLGYPVDAPEQPINQVGYQFLGQKELDKAIAVFRYNLALHPASANAHDSLGEALENAGKLAEARDAYARAVELGQKHQDPLLAAFTQNLERITARMK</sequence>
<keyword evidence="3" id="KW-0802">TPR repeat</keyword>
<organism evidence="6 7">
    <name type="scientific">Candidatus Geothrix skivensis</name>
    <dbReference type="NCBI Taxonomy" id="2954439"/>
    <lineage>
        <taxon>Bacteria</taxon>
        <taxon>Pseudomonadati</taxon>
        <taxon>Acidobacteriota</taxon>
        <taxon>Holophagae</taxon>
        <taxon>Holophagales</taxon>
        <taxon>Holophagaceae</taxon>
        <taxon>Geothrix</taxon>
    </lineage>
</organism>